<organism evidence="7 8">
    <name type="scientific">Saitoella complicata (strain BCRC 22490 / CBS 7301 / JCM 7358 / NBRC 10748 / NRRL Y-17804)</name>
    <dbReference type="NCBI Taxonomy" id="698492"/>
    <lineage>
        <taxon>Eukaryota</taxon>
        <taxon>Fungi</taxon>
        <taxon>Dikarya</taxon>
        <taxon>Ascomycota</taxon>
        <taxon>Taphrinomycotina</taxon>
        <taxon>Taphrinomycotina incertae sedis</taxon>
        <taxon>Saitoella</taxon>
    </lineage>
</organism>
<keyword evidence="8" id="KW-1185">Reference proteome</keyword>
<dbReference type="Pfam" id="PF23147">
    <property type="entry name" value="GDH2_N"/>
    <property type="match status" value="1"/>
</dbReference>
<dbReference type="PIRSF" id="PIRSF000184">
    <property type="entry name" value="GDH_NAD"/>
    <property type="match status" value="1"/>
</dbReference>
<dbReference type="InterPro" id="IPR046346">
    <property type="entry name" value="Aminoacid_DH-like_N_sf"/>
</dbReference>
<evidence type="ECO:0000256" key="5">
    <source>
        <dbReference type="SAM" id="MobiDB-lite"/>
    </source>
</evidence>
<dbReference type="EMBL" id="BACD03000052">
    <property type="protein sequence ID" value="GAO51772.1"/>
    <property type="molecule type" value="Genomic_DNA"/>
</dbReference>
<feature type="compositionally biased region" description="Low complexity" evidence="5">
    <location>
        <begin position="15"/>
        <end position="33"/>
    </location>
</feature>
<keyword evidence="3 4" id="KW-0520">NAD</keyword>
<comment type="caution">
    <text evidence="7">The sequence shown here is derived from an EMBL/GenBank/DDBJ whole genome shotgun (WGS) entry which is preliminary data.</text>
</comment>
<dbReference type="PANTHER" id="PTHR11606:SF24">
    <property type="entry name" value="NAD-SPECIFIC GLUTAMATE DEHYDROGENASE"/>
    <property type="match status" value="1"/>
</dbReference>
<dbReference type="Pfam" id="PF23152">
    <property type="entry name" value="GDH_2nd"/>
    <property type="match status" value="1"/>
</dbReference>
<dbReference type="AlphaFoldDB" id="A0A0E9NPG6"/>
<name>A0A0E9NPG6_SAICN</name>
<dbReference type="InterPro" id="IPR006096">
    <property type="entry name" value="Glu/Leu/Phe/Val/Trp_DH_C"/>
</dbReference>
<reference evidence="7 8" key="2">
    <citation type="journal article" date="2014" name="J. Gen. Appl. Microbiol.">
        <title>The early diverging ascomycetous budding yeast Saitoella complicata has three histone deacetylases belonging to the Clr6, Hos2, and Rpd3 lineages.</title>
        <authorList>
            <person name="Nishida H."/>
            <person name="Matsumoto T."/>
            <person name="Kondo S."/>
            <person name="Hamamoto M."/>
            <person name="Yoshikawa H."/>
        </authorList>
    </citation>
    <scope>NUCLEOTIDE SEQUENCE [LARGE SCALE GENOMIC DNA]</scope>
    <source>
        <strain evidence="7 8">NRRL Y-17804</strain>
    </source>
</reference>
<dbReference type="InterPro" id="IPR055480">
    <property type="entry name" value="NAD-GDH_N"/>
</dbReference>
<proteinExistence type="inferred from homology"/>
<comment type="similarity">
    <text evidence="1 4">Belongs to the Glu/Leu/Phe/Val dehydrogenases family.</text>
</comment>
<dbReference type="Gene3D" id="3.40.50.720">
    <property type="entry name" value="NAD(P)-binding Rossmann-like Domain"/>
    <property type="match status" value="1"/>
</dbReference>
<dbReference type="GO" id="GO:0004352">
    <property type="term" value="F:glutamate dehydrogenase (NAD+) activity"/>
    <property type="evidence" value="ECO:0007669"/>
    <property type="project" value="UniProtKB-UniRule"/>
</dbReference>
<gene>
    <name evidence="7" type="ORF">G7K_5865-t1</name>
</gene>
<dbReference type="Proteomes" id="UP000033140">
    <property type="component" value="Unassembled WGS sequence"/>
</dbReference>
<dbReference type="STRING" id="698492.A0A0E9NPG6"/>
<comment type="catalytic activity">
    <reaction evidence="4">
        <text>L-glutamate + NAD(+) + H2O = 2-oxoglutarate + NH4(+) + NADH + H(+)</text>
        <dbReference type="Rhea" id="RHEA:15133"/>
        <dbReference type="ChEBI" id="CHEBI:15377"/>
        <dbReference type="ChEBI" id="CHEBI:15378"/>
        <dbReference type="ChEBI" id="CHEBI:16810"/>
        <dbReference type="ChEBI" id="CHEBI:28938"/>
        <dbReference type="ChEBI" id="CHEBI:29985"/>
        <dbReference type="ChEBI" id="CHEBI:57540"/>
        <dbReference type="ChEBI" id="CHEBI:57945"/>
        <dbReference type="EC" id="1.4.1.2"/>
    </reaction>
</comment>
<accession>A0A0E9NPG6</accession>
<dbReference type="InterPro" id="IPR036291">
    <property type="entry name" value="NAD(P)-bd_dom_sf"/>
</dbReference>
<dbReference type="Pfam" id="PF00208">
    <property type="entry name" value="ELFV_dehydrog"/>
    <property type="match status" value="1"/>
</dbReference>
<reference evidence="7 8" key="1">
    <citation type="journal article" date="2011" name="J. Gen. Appl. Microbiol.">
        <title>Draft genome sequencing of the enigmatic yeast Saitoella complicata.</title>
        <authorList>
            <person name="Nishida H."/>
            <person name="Hamamoto M."/>
            <person name="Sugiyama J."/>
        </authorList>
    </citation>
    <scope>NUCLEOTIDE SEQUENCE [LARGE SCALE GENOMIC DNA]</scope>
    <source>
        <strain evidence="7 8">NRRL Y-17804</strain>
    </source>
</reference>
<dbReference type="PANTHER" id="PTHR11606">
    <property type="entry name" value="GLUTAMATE DEHYDROGENASE"/>
    <property type="match status" value="1"/>
</dbReference>
<evidence type="ECO:0000313" key="7">
    <source>
        <dbReference type="EMBL" id="GAO51772.1"/>
    </source>
</evidence>
<comment type="function">
    <text evidence="4">NAD(+)-dependent glutamate dehydrogenase which degrades glutamate to ammonia and alpha-ketoglutarate.</text>
</comment>
<dbReference type="GO" id="GO:0005739">
    <property type="term" value="C:mitochondrion"/>
    <property type="evidence" value="ECO:0007669"/>
    <property type="project" value="UniProtKB-UniRule"/>
</dbReference>
<dbReference type="SMART" id="SM00839">
    <property type="entry name" value="ELFV_dehydrog"/>
    <property type="match status" value="1"/>
</dbReference>
<dbReference type="SUPFAM" id="SSF51735">
    <property type="entry name" value="NAD(P)-binding Rossmann-fold domains"/>
    <property type="match status" value="1"/>
</dbReference>
<dbReference type="InterPro" id="IPR056365">
    <property type="entry name" value="NAD-GDH_2nd"/>
</dbReference>
<evidence type="ECO:0000256" key="2">
    <source>
        <dbReference type="ARBA" id="ARBA00023002"/>
    </source>
</evidence>
<dbReference type="SUPFAM" id="SSF53223">
    <property type="entry name" value="Aminoacid dehydrogenase-like, N-terminal domain"/>
    <property type="match status" value="1"/>
</dbReference>
<feature type="compositionally biased region" description="Basic residues" evidence="5">
    <location>
        <begin position="45"/>
        <end position="59"/>
    </location>
</feature>
<feature type="domain" description="Glutamate/phenylalanine/leucine/valine/L-tryptophan dehydrogenase C-terminal" evidence="6">
    <location>
        <begin position="734"/>
        <end position="998"/>
    </location>
</feature>
<dbReference type="OMA" id="DEYGMTS"/>
<evidence type="ECO:0000259" key="6">
    <source>
        <dbReference type="SMART" id="SM00839"/>
    </source>
</evidence>
<reference evidence="7 8" key="3">
    <citation type="journal article" date="2015" name="Genome Announc.">
        <title>Draft Genome Sequence of the Archiascomycetous Yeast Saitoella complicata.</title>
        <authorList>
            <person name="Yamauchi K."/>
            <person name="Kondo S."/>
            <person name="Hamamoto M."/>
            <person name="Takahashi Y."/>
            <person name="Ogura Y."/>
            <person name="Hayashi T."/>
            <person name="Nishida H."/>
        </authorList>
    </citation>
    <scope>NUCLEOTIDE SEQUENCE [LARGE SCALE GENOMIC DNA]</scope>
    <source>
        <strain evidence="7 8">NRRL Y-17804</strain>
    </source>
</reference>
<feature type="region of interest" description="Disordered" evidence="5">
    <location>
        <begin position="1"/>
        <end position="61"/>
    </location>
</feature>
<keyword evidence="2 4" id="KW-0560">Oxidoreductase</keyword>
<dbReference type="InterPro" id="IPR016210">
    <property type="entry name" value="NAD-GDH_euk"/>
</dbReference>
<evidence type="ECO:0000256" key="1">
    <source>
        <dbReference type="ARBA" id="ARBA00006382"/>
    </source>
</evidence>
<protein>
    <recommendedName>
        <fullName evidence="4">NAD-specific glutamate dehydrogenase</fullName>
        <ecNumber evidence="4">1.4.1.2</ecNumber>
    </recommendedName>
</protein>
<dbReference type="GO" id="GO:0006538">
    <property type="term" value="P:L-glutamate catabolic process"/>
    <property type="evidence" value="ECO:0007669"/>
    <property type="project" value="UniProtKB-UniRule"/>
</dbReference>
<sequence length="1101" mass="122852">MVVASEPESYLPSPAASHTTAANDSSSSSTTAAGLPPQRTSPHPYHPHLRHVSLRRSTRTRSSSLGYRTAVFTTKPTQLERVILLLHNNPFIPPNSIREEVEWFYESLGIDDTYFALQDEEIIARHVLALWSAKIGAYVNSERELDVHLKQEDEDGAVFIHSTVPGHQVPPSPTATVTSFSTAGPSAVGAGGAASRSDTPHGHYERTIEDKYLDSPPADHIYRLESYRSQAHIEHPLRSYFVTRCHFPTPSSDASSSTDAFNIRAVSDIGFLEKVSESALARYSRIVRQVVERKGIVVEQHLGSGGSGGGEVRLYLGFQRLSAKGFFTTLTDLYHYYGLTSTRKYVEQFSNGATVVCVHLTNFPQSEDKAEREGKVQWILTQLTRDASLLYCLPSTPLQHLFSGQLLSVQESVYAYTGWIFAQHFLNRLGTEYATLQRLLTKGGEEDGAVAGVLAKLKKRLREVTYTRQEVLDVITAYPELIRSCYKMFERVHGVNASNRRAPSPSPYANEEYDAAGIMEKIESVVANEHEVAVFQAFVTFNQAVLKTNFYQPTKVALSFRLDSAWLPEIEYPMPLYGMFLIIGSEFRGFHLRFRDVARGGIRIVQSRNRESYSINLRSLFDENYALASTQQKKNKDIPEGGSKGTILLDYGVGAIPRVAFEKYVDAMLDLLIPGQTPGIKEPIVDLLGKEEILFFGPDEGTAEFMDWASLHARHRGAGFWKAFTTGKGAGMGGIPHDTYGMTTRSIHQYVLGIYRKLGLEEGMVRKIQTGGPDGDLGSNEVKISGDRTVAIADGNGVLYDPQGIDRGELMRLAGERKACGAFDVKKLGKGGFRVLVDETKVTLPDGSVVENGFKFRNEFHLDKLAQAELFVPCGGRPESVNLTNVHRLLDEDGVPRWKYVVEGANLFFTQEARLFLEKKGVVIFKDASANKGGVTSSSLEVLAALALNDDEFAQHMQVKGDVVPPFYEKYVEEVQTIIERNARAEFECIWREHDRLKIPRSILTDQISIAIVKLNEEIQQNPVLWDDIPLRRLVLSEALPKLLLEQLGLDTILKRVPDNYVRAIFGSWLASRFVYEFGHESGQFAFLQFMLGYFGKLGQE</sequence>
<evidence type="ECO:0000256" key="4">
    <source>
        <dbReference type="PIRNR" id="PIRNR000184"/>
    </source>
</evidence>
<dbReference type="EC" id="1.4.1.2" evidence="4"/>
<evidence type="ECO:0000313" key="8">
    <source>
        <dbReference type="Proteomes" id="UP000033140"/>
    </source>
</evidence>
<evidence type="ECO:0000256" key="3">
    <source>
        <dbReference type="ARBA" id="ARBA00023027"/>
    </source>
</evidence>